<dbReference type="Gene3D" id="2.40.440.10">
    <property type="entry name" value="L,D-transpeptidase catalytic domain-like"/>
    <property type="match status" value="1"/>
</dbReference>
<evidence type="ECO:0000256" key="6">
    <source>
        <dbReference type="PROSITE-ProRule" id="PRU01373"/>
    </source>
</evidence>
<evidence type="ECO:0000256" key="7">
    <source>
        <dbReference type="SAM" id="MobiDB-lite"/>
    </source>
</evidence>
<keyword evidence="8" id="KW-1133">Transmembrane helix</keyword>
<evidence type="ECO:0000256" key="3">
    <source>
        <dbReference type="ARBA" id="ARBA00022960"/>
    </source>
</evidence>
<evidence type="ECO:0000256" key="4">
    <source>
        <dbReference type="ARBA" id="ARBA00022984"/>
    </source>
</evidence>
<keyword evidence="3 6" id="KW-0133">Cell shape</keyword>
<feature type="active site" description="Proton donor/acceptor" evidence="6">
    <location>
        <position position="247"/>
    </location>
</feature>
<dbReference type="CDD" id="cd16913">
    <property type="entry name" value="YkuD_like"/>
    <property type="match status" value="1"/>
</dbReference>
<feature type="compositionally biased region" description="Low complexity" evidence="7">
    <location>
        <begin position="9"/>
        <end position="28"/>
    </location>
</feature>
<evidence type="ECO:0000256" key="1">
    <source>
        <dbReference type="ARBA" id="ARBA00004752"/>
    </source>
</evidence>
<reference evidence="10 11" key="1">
    <citation type="submission" date="2020-10" db="EMBL/GenBank/DDBJ databases">
        <title>ChiBAC.</title>
        <authorList>
            <person name="Zenner C."/>
            <person name="Hitch T.C.A."/>
            <person name="Clavel T."/>
        </authorList>
    </citation>
    <scope>NUCLEOTIDE SEQUENCE [LARGE SCALE GENOMIC DNA]</scope>
    <source>
        <strain evidence="10 11">DSM 109015</strain>
    </source>
</reference>
<sequence length="388" mass="42499">MDHRDAPRAQRSSSGSPASRPSGQGSRPVPSDSAKARARARRKARQRRARNRMLVCLCALVLCVVGALGIAYGLPSGTPATVDPSSDSSAVQAGAGASDVTEATPTPEPTPDPAEERIAQVTERNIANATKDAPEVKDPDTWQQNAVALLEGLQADPEYSDLDLTVREDFPYLIAVNRAASVVTVYAADGDGDDARYTRPYMAMICSGGPDTPTGVFETPVSYSWRLLSGPCYGQYATRIWDAYLFHSVPYYTQHKDDLEYVEYNKLGTQASLGCIRLMVVDVKWIYDNCPIGTTVVIYDDENDPGPMGRPGTIYTDPDDESMRGWDPTDPDPENPWDDAYLTGTTIRSEEAWAEWDAAQDDARWSYSLTEPDLQGWSTDYKTEGTRG</sequence>
<keyword evidence="5 6" id="KW-0961">Cell wall biogenesis/degradation</keyword>
<dbReference type="RefSeq" id="WP_193502602.1">
    <property type="nucleotide sequence ID" value="NZ_JADCKC010000003.1"/>
</dbReference>
<dbReference type="PANTHER" id="PTHR30582">
    <property type="entry name" value="L,D-TRANSPEPTIDASE"/>
    <property type="match status" value="1"/>
</dbReference>
<evidence type="ECO:0000313" key="11">
    <source>
        <dbReference type="Proteomes" id="UP000768567"/>
    </source>
</evidence>
<feature type="active site" description="Nucleophile" evidence="6">
    <location>
        <position position="275"/>
    </location>
</feature>
<dbReference type="SUPFAM" id="SSF141523">
    <property type="entry name" value="L,D-transpeptidase catalytic domain-like"/>
    <property type="match status" value="1"/>
</dbReference>
<feature type="region of interest" description="Disordered" evidence="7">
    <location>
        <begin position="1"/>
        <end position="46"/>
    </location>
</feature>
<keyword evidence="11" id="KW-1185">Reference proteome</keyword>
<gene>
    <name evidence="10" type="ORF">INF35_11665</name>
</gene>
<dbReference type="Pfam" id="PF03734">
    <property type="entry name" value="YkuD"/>
    <property type="match status" value="1"/>
</dbReference>
<feature type="compositionally biased region" description="Basic residues" evidence="7">
    <location>
        <begin position="36"/>
        <end position="46"/>
    </location>
</feature>
<evidence type="ECO:0000259" key="9">
    <source>
        <dbReference type="PROSITE" id="PS52029"/>
    </source>
</evidence>
<dbReference type="PROSITE" id="PS52029">
    <property type="entry name" value="LD_TPASE"/>
    <property type="match status" value="1"/>
</dbReference>
<accession>A0ABR9R5X3</accession>
<comment type="pathway">
    <text evidence="1 6">Cell wall biogenesis; peptidoglycan biosynthesis.</text>
</comment>
<keyword evidence="8" id="KW-0472">Membrane</keyword>
<dbReference type="InterPro" id="IPR038063">
    <property type="entry name" value="Transpep_catalytic_dom"/>
</dbReference>
<keyword evidence="4 6" id="KW-0573">Peptidoglycan synthesis</keyword>
<keyword evidence="8" id="KW-0812">Transmembrane</keyword>
<evidence type="ECO:0000256" key="8">
    <source>
        <dbReference type="SAM" id="Phobius"/>
    </source>
</evidence>
<evidence type="ECO:0000313" key="10">
    <source>
        <dbReference type="EMBL" id="MBE5038445.1"/>
    </source>
</evidence>
<dbReference type="Proteomes" id="UP000768567">
    <property type="component" value="Unassembled WGS sequence"/>
</dbReference>
<feature type="transmembrane region" description="Helical" evidence="8">
    <location>
        <begin position="53"/>
        <end position="74"/>
    </location>
</feature>
<name>A0ABR9R5X3_9FIRM</name>
<dbReference type="InterPro" id="IPR005490">
    <property type="entry name" value="LD_TPept_cat_dom"/>
</dbReference>
<organism evidence="10 11">
    <name type="scientific">Gemmiger gallinarum</name>
    <dbReference type="NCBI Taxonomy" id="2779354"/>
    <lineage>
        <taxon>Bacteria</taxon>
        <taxon>Bacillati</taxon>
        <taxon>Bacillota</taxon>
        <taxon>Clostridia</taxon>
        <taxon>Eubacteriales</taxon>
        <taxon>Gemmiger</taxon>
    </lineage>
</organism>
<proteinExistence type="predicted"/>
<protein>
    <submittedName>
        <fullName evidence="10">L,D-transpeptidase</fullName>
    </submittedName>
</protein>
<dbReference type="InterPro" id="IPR050979">
    <property type="entry name" value="LD-transpeptidase"/>
</dbReference>
<keyword evidence="2" id="KW-0808">Transferase</keyword>
<dbReference type="PANTHER" id="PTHR30582:SF2">
    <property type="entry name" value="L,D-TRANSPEPTIDASE YCIB-RELATED"/>
    <property type="match status" value="1"/>
</dbReference>
<dbReference type="EMBL" id="JADCKC010000003">
    <property type="protein sequence ID" value="MBE5038445.1"/>
    <property type="molecule type" value="Genomic_DNA"/>
</dbReference>
<evidence type="ECO:0000256" key="2">
    <source>
        <dbReference type="ARBA" id="ARBA00022679"/>
    </source>
</evidence>
<feature type="region of interest" description="Disordered" evidence="7">
    <location>
        <begin position="313"/>
        <end position="339"/>
    </location>
</feature>
<comment type="caution">
    <text evidence="10">The sequence shown here is derived from an EMBL/GenBank/DDBJ whole genome shotgun (WGS) entry which is preliminary data.</text>
</comment>
<evidence type="ECO:0000256" key="5">
    <source>
        <dbReference type="ARBA" id="ARBA00023316"/>
    </source>
</evidence>
<feature type="domain" description="L,D-TPase catalytic" evidence="9">
    <location>
        <begin position="172"/>
        <end position="299"/>
    </location>
</feature>
<feature type="region of interest" description="Disordered" evidence="7">
    <location>
        <begin position="79"/>
        <end position="114"/>
    </location>
</feature>